<dbReference type="AlphaFoldDB" id="A0A4C1TZ82"/>
<gene>
    <name evidence="2" type="ORF">EVAR_12433_1</name>
</gene>
<protein>
    <submittedName>
        <fullName evidence="2">Uncharacterized protein</fullName>
    </submittedName>
</protein>
<reference evidence="2 3" key="1">
    <citation type="journal article" date="2019" name="Commun. Biol.">
        <title>The bagworm genome reveals a unique fibroin gene that provides high tensile strength.</title>
        <authorList>
            <person name="Kono N."/>
            <person name="Nakamura H."/>
            <person name="Ohtoshi R."/>
            <person name="Tomita M."/>
            <person name="Numata K."/>
            <person name="Arakawa K."/>
        </authorList>
    </citation>
    <scope>NUCLEOTIDE SEQUENCE [LARGE SCALE GENOMIC DNA]</scope>
</reference>
<evidence type="ECO:0000313" key="2">
    <source>
        <dbReference type="EMBL" id="GBP19391.1"/>
    </source>
</evidence>
<feature type="region of interest" description="Disordered" evidence="1">
    <location>
        <begin position="51"/>
        <end position="79"/>
    </location>
</feature>
<organism evidence="2 3">
    <name type="scientific">Eumeta variegata</name>
    <name type="common">Bagworm moth</name>
    <name type="synonym">Eumeta japonica</name>
    <dbReference type="NCBI Taxonomy" id="151549"/>
    <lineage>
        <taxon>Eukaryota</taxon>
        <taxon>Metazoa</taxon>
        <taxon>Ecdysozoa</taxon>
        <taxon>Arthropoda</taxon>
        <taxon>Hexapoda</taxon>
        <taxon>Insecta</taxon>
        <taxon>Pterygota</taxon>
        <taxon>Neoptera</taxon>
        <taxon>Endopterygota</taxon>
        <taxon>Lepidoptera</taxon>
        <taxon>Glossata</taxon>
        <taxon>Ditrysia</taxon>
        <taxon>Tineoidea</taxon>
        <taxon>Psychidae</taxon>
        <taxon>Oiketicinae</taxon>
        <taxon>Eumeta</taxon>
    </lineage>
</organism>
<dbReference type="EMBL" id="BGZK01000107">
    <property type="protein sequence ID" value="GBP19391.1"/>
    <property type="molecule type" value="Genomic_DNA"/>
</dbReference>
<sequence length="120" mass="13551">MAFEDKSASKAPVYRSLNEFKRGRETLADEKKEVAAPRRLLQKKTCRHKGVLGANVPMRSTDSASKTNLTPEGKYRLGLTDGGRTAARLRARRVAQVRQEREAVLYKRLRRKYSGVSTSN</sequence>
<accession>A0A4C1TZ82</accession>
<comment type="caution">
    <text evidence="2">The sequence shown here is derived from an EMBL/GenBank/DDBJ whole genome shotgun (WGS) entry which is preliminary data.</text>
</comment>
<dbReference type="Proteomes" id="UP000299102">
    <property type="component" value="Unassembled WGS sequence"/>
</dbReference>
<proteinExistence type="predicted"/>
<keyword evidence="3" id="KW-1185">Reference proteome</keyword>
<feature type="compositionally biased region" description="Polar residues" evidence="1">
    <location>
        <begin position="58"/>
        <end position="70"/>
    </location>
</feature>
<evidence type="ECO:0000256" key="1">
    <source>
        <dbReference type="SAM" id="MobiDB-lite"/>
    </source>
</evidence>
<name>A0A4C1TZ82_EUMVA</name>
<evidence type="ECO:0000313" key="3">
    <source>
        <dbReference type="Proteomes" id="UP000299102"/>
    </source>
</evidence>